<evidence type="ECO:0000313" key="12">
    <source>
        <dbReference type="Proteomes" id="UP000006253"/>
    </source>
</evidence>
<organism evidence="11 12">
    <name type="scientific">Leptospira kirschneri str. H1</name>
    <dbReference type="NCBI Taxonomy" id="1049966"/>
    <lineage>
        <taxon>Bacteria</taxon>
        <taxon>Pseudomonadati</taxon>
        <taxon>Spirochaetota</taxon>
        <taxon>Spirochaetia</taxon>
        <taxon>Leptospirales</taxon>
        <taxon>Leptospiraceae</taxon>
        <taxon>Leptospira</taxon>
    </lineage>
</organism>
<keyword evidence="9 10" id="KW-0472">Membrane</keyword>
<name>A0A0E2AWS4_9LEPT</name>
<keyword evidence="11" id="KW-0969">Cilium</keyword>
<gene>
    <name evidence="11" type="primary">fliL</name>
    <name evidence="11" type="ORF">LEP1GSC081_2178</name>
</gene>
<dbReference type="RefSeq" id="WP_004753412.1">
    <property type="nucleotide sequence ID" value="NZ_AHMY02000074.1"/>
</dbReference>
<dbReference type="InterPro" id="IPR005503">
    <property type="entry name" value="FliL"/>
</dbReference>
<keyword evidence="11" id="KW-0282">Flagellum</keyword>
<dbReference type="Pfam" id="PF03748">
    <property type="entry name" value="FliL"/>
    <property type="match status" value="1"/>
</dbReference>
<keyword evidence="4 10" id="KW-1003">Cell membrane</keyword>
<evidence type="ECO:0000256" key="9">
    <source>
        <dbReference type="ARBA" id="ARBA00023136"/>
    </source>
</evidence>
<evidence type="ECO:0000313" key="11">
    <source>
        <dbReference type="EMBL" id="EKO13369.1"/>
    </source>
</evidence>
<evidence type="ECO:0000256" key="7">
    <source>
        <dbReference type="ARBA" id="ARBA00022779"/>
    </source>
</evidence>
<dbReference type="GO" id="GO:0005886">
    <property type="term" value="C:plasma membrane"/>
    <property type="evidence" value="ECO:0007669"/>
    <property type="project" value="UniProtKB-SubCell"/>
</dbReference>
<evidence type="ECO:0000256" key="10">
    <source>
        <dbReference type="RuleBase" id="RU364125"/>
    </source>
</evidence>
<dbReference type="GO" id="GO:0071978">
    <property type="term" value="P:bacterial-type flagellum-dependent swarming motility"/>
    <property type="evidence" value="ECO:0007669"/>
    <property type="project" value="TreeGrafter"/>
</dbReference>
<proteinExistence type="inferred from homology"/>
<comment type="caution">
    <text evidence="11">The sequence shown here is derived from an EMBL/GenBank/DDBJ whole genome shotgun (WGS) entry which is preliminary data.</text>
</comment>
<dbReference type="GeneID" id="34314178"/>
<dbReference type="PANTHER" id="PTHR35091:SF2">
    <property type="entry name" value="FLAGELLAR PROTEIN FLIL"/>
    <property type="match status" value="1"/>
</dbReference>
<dbReference type="GO" id="GO:0006935">
    <property type="term" value="P:chemotaxis"/>
    <property type="evidence" value="ECO:0007669"/>
    <property type="project" value="UniProtKB-KW"/>
</dbReference>
<evidence type="ECO:0000256" key="1">
    <source>
        <dbReference type="ARBA" id="ARBA00002254"/>
    </source>
</evidence>
<comment type="function">
    <text evidence="1 10">Controls the rotational direction of flagella during chemotaxis.</text>
</comment>
<reference evidence="11 12" key="1">
    <citation type="submission" date="2012-10" db="EMBL/GenBank/DDBJ databases">
        <authorList>
            <person name="Harkins D.M."/>
            <person name="Durkin A.S."/>
            <person name="Brinkac L.M."/>
            <person name="Selengut J.D."/>
            <person name="Sanka R."/>
            <person name="DePew J."/>
            <person name="Purushe J."/>
            <person name="Peacock S.J."/>
            <person name="Thaipadungpanit J."/>
            <person name="Wuthiekanun V.W."/>
            <person name="Day N.P."/>
            <person name="Vinetz J.M."/>
            <person name="Sutton G.G."/>
            <person name="Nelson W.C."/>
            <person name="Fouts D.E."/>
        </authorList>
    </citation>
    <scope>NUCLEOTIDE SEQUENCE [LARGE SCALE GENOMIC DNA]</scope>
    <source>
        <strain evidence="11 12">H1</strain>
    </source>
</reference>
<dbReference type="EMBL" id="AHMY02000074">
    <property type="protein sequence ID" value="EKO13369.1"/>
    <property type="molecule type" value="Genomic_DNA"/>
</dbReference>
<dbReference type="GO" id="GO:0009425">
    <property type="term" value="C:bacterial-type flagellum basal body"/>
    <property type="evidence" value="ECO:0007669"/>
    <property type="project" value="InterPro"/>
</dbReference>
<accession>A0A0E2AWS4</accession>
<dbReference type="Proteomes" id="UP000006253">
    <property type="component" value="Unassembled WGS sequence"/>
</dbReference>
<feature type="transmembrane region" description="Helical" evidence="10">
    <location>
        <begin position="28"/>
        <end position="50"/>
    </location>
</feature>
<evidence type="ECO:0000256" key="4">
    <source>
        <dbReference type="ARBA" id="ARBA00022475"/>
    </source>
</evidence>
<evidence type="ECO:0000256" key="6">
    <source>
        <dbReference type="ARBA" id="ARBA00022692"/>
    </source>
</evidence>
<protein>
    <recommendedName>
        <fullName evidence="10">Flagellar protein FliL</fullName>
    </recommendedName>
</protein>
<evidence type="ECO:0000256" key="3">
    <source>
        <dbReference type="ARBA" id="ARBA00008281"/>
    </source>
</evidence>
<evidence type="ECO:0000256" key="8">
    <source>
        <dbReference type="ARBA" id="ARBA00022989"/>
    </source>
</evidence>
<keyword evidence="6 10" id="KW-0812">Transmembrane</keyword>
<keyword evidence="11" id="KW-0966">Cell projection</keyword>
<evidence type="ECO:0000256" key="5">
    <source>
        <dbReference type="ARBA" id="ARBA00022500"/>
    </source>
</evidence>
<dbReference type="AlphaFoldDB" id="A0A0E2AWS4"/>
<sequence>MGDAEIDEEEGGLPAAEGGGGTSPIIKWLLYVAGAIFGIIIVAVIAMIVAKETATNTFTQMKNVALVKPPPPLANYNFTEEFRINTSDKGEAHFVKMKLAFGIAKEDQTLSAELAERNAQMRDLINLIVGRKSKDELINIEDQLDLREEIKAQVNHILTEGKIQEVYFTEFIVN</sequence>
<evidence type="ECO:0000256" key="2">
    <source>
        <dbReference type="ARBA" id="ARBA00004162"/>
    </source>
</evidence>
<comment type="subcellular location">
    <subcellularLocation>
        <location evidence="2">Cell membrane</location>
        <topology evidence="2">Single-pass membrane protein</topology>
    </subcellularLocation>
</comment>
<dbReference type="PANTHER" id="PTHR35091">
    <property type="entry name" value="FLAGELLAR PROTEIN FLIL"/>
    <property type="match status" value="1"/>
</dbReference>
<keyword evidence="7 10" id="KW-0283">Flagellar rotation</keyword>
<keyword evidence="5 10" id="KW-0145">Chemotaxis</keyword>
<comment type="similarity">
    <text evidence="3 10">Belongs to the FliL family.</text>
</comment>
<keyword evidence="8 10" id="KW-1133">Transmembrane helix</keyword>